<dbReference type="NCBIfam" id="TIGR04567">
    <property type="entry name" value="RNAP_delt_lowGC"/>
    <property type="match status" value="1"/>
</dbReference>
<evidence type="ECO:0000256" key="3">
    <source>
        <dbReference type="ARBA" id="ARBA00022679"/>
    </source>
</evidence>
<evidence type="ECO:0000313" key="9">
    <source>
        <dbReference type="EMBL" id="MFC7391884.1"/>
    </source>
</evidence>
<comment type="subunit">
    <text evidence="6">RNAP is composed of a core of 2 alpha, a beta and a beta' subunits. The core is associated with a delta subunit and one of several sigma factors.</text>
</comment>
<dbReference type="InterPro" id="IPR038087">
    <property type="entry name" value="RNAP_delta_N_dom_sf"/>
</dbReference>
<dbReference type="GO" id="GO:0003899">
    <property type="term" value="F:DNA-directed RNA polymerase activity"/>
    <property type="evidence" value="ECO:0007669"/>
    <property type="project" value="UniProtKB-EC"/>
</dbReference>
<evidence type="ECO:0000259" key="8">
    <source>
        <dbReference type="PROSITE" id="PS51913"/>
    </source>
</evidence>
<comment type="similarity">
    <text evidence="1 6">Belongs to the RpoE family.</text>
</comment>
<gene>
    <name evidence="6 9" type="primary">rpoE</name>
    <name evidence="9" type="ORF">ACFQRG_02600</name>
</gene>
<feature type="compositionally biased region" description="Acidic residues" evidence="7">
    <location>
        <begin position="101"/>
        <end position="169"/>
    </location>
</feature>
<evidence type="ECO:0000256" key="6">
    <source>
        <dbReference type="HAMAP-Rule" id="MF_00357"/>
    </source>
</evidence>
<feature type="domain" description="HTH HARE-type" evidence="8">
    <location>
        <begin position="10"/>
        <end position="76"/>
    </location>
</feature>
<protein>
    <recommendedName>
        <fullName evidence="6">Probable DNA-directed RNA polymerase subunit delta</fullName>
    </recommendedName>
    <alternativeName>
        <fullName evidence="6">RNAP delta factor</fullName>
    </alternativeName>
</protein>
<evidence type="ECO:0000256" key="2">
    <source>
        <dbReference type="ARBA" id="ARBA00022478"/>
    </source>
</evidence>
<evidence type="ECO:0000256" key="7">
    <source>
        <dbReference type="SAM" id="MobiDB-lite"/>
    </source>
</evidence>
<dbReference type="EMBL" id="JBHTCO010000003">
    <property type="protein sequence ID" value="MFC7391884.1"/>
    <property type="molecule type" value="Genomic_DNA"/>
</dbReference>
<dbReference type="InterPro" id="IPR007759">
    <property type="entry name" value="Asxl_HARE-HTH"/>
</dbReference>
<accession>A0ABW2PRB7</accession>
<comment type="caution">
    <text evidence="9">The sequence shown here is derived from an EMBL/GenBank/DDBJ whole genome shotgun (WGS) entry which is preliminary data.</text>
</comment>
<comment type="function">
    <text evidence="6">Participates in both the initiation and recycling phases of transcription. In the presence of the delta subunit, RNAP displays an increased specificity of transcription, a decreased affinity for nucleic acids, and an increased efficiency of RNA synthesis because of enhanced recycling.</text>
</comment>
<proteinExistence type="inferred from homology"/>
<dbReference type="InterPro" id="IPR029757">
    <property type="entry name" value="RpoE"/>
</dbReference>
<keyword evidence="3 6" id="KW-0808">Transferase</keyword>
<keyword evidence="4 6" id="KW-0548">Nucleotidyltransferase</keyword>
<dbReference type="Pfam" id="PF05066">
    <property type="entry name" value="HARE-HTH"/>
    <property type="match status" value="1"/>
</dbReference>
<evidence type="ECO:0000256" key="1">
    <source>
        <dbReference type="ARBA" id="ARBA00009828"/>
    </source>
</evidence>
<evidence type="ECO:0000256" key="4">
    <source>
        <dbReference type="ARBA" id="ARBA00022695"/>
    </source>
</evidence>
<evidence type="ECO:0000256" key="5">
    <source>
        <dbReference type="ARBA" id="ARBA00023163"/>
    </source>
</evidence>
<organism evidence="9 10">
    <name type="scientific">Scopulibacillus cellulosilyticus</name>
    <dbReference type="NCBI Taxonomy" id="2665665"/>
    <lineage>
        <taxon>Bacteria</taxon>
        <taxon>Bacillati</taxon>
        <taxon>Bacillota</taxon>
        <taxon>Bacilli</taxon>
        <taxon>Bacillales</taxon>
        <taxon>Sporolactobacillaceae</taxon>
        <taxon>Scopulibacillus</taxon>
    </lineage>
</organism>
<keyword evidence="2 6" id="KW-0240">DNA-directed RNA polymerase</keyword>
<dbReference type="GO" id="GO:0000428">
    <property type="term" value="C:DNA-directed RNA polymerase complex"/>
    <property type="evidence" value="ECO:0007669"/>
    <property type="project" value="UniProtKB-KW"/>
</dbReference>
<keyword evidence="10" id="KW-1185">Reference proteome</keyword>
<reference evidence="10" key="1">
    <citation type="journal article" date="2019" name="Int. J. Syst. Evol. Microbiol.">
        <title>The Global Catalogue of Microorganisms (GCM) 10K type strain sequencing project: providing services to taxonomists for standard genome sequencing and annotation.</title>
        <authorList>
            <consortium name="The Broad Institute Genomics Platform"/>
            <consortium name="The Broad Institute Genome Sequencing Center for Infectious Disease"/>
            <person name="Wu L."/>
            <person name="Ma J."/>
        </authorList>
    </citation>
    <scope>NUCLEOTIDE SEQUENCE [LARGE SCALE GENOMIC DNA]</scope>
    <source>
        <strain evidence="10">CGMCC 1.16305</strain>
    </source>
</reference>
<dbReference type="RefSeq" id="WP_380963333.1">
    <property type="nucleotide sequence ID" value="NZ_JBHTCO010000003.1"/>
</dbReference>
<feature type="region of interest" description="Disordered" evidence="7">
    <location>
        <begin position="89"/>
        <end position="169"/>
    </location>
</feature>
<evidence type="ECO:0000313" key="10">
    <source>
        <dbReference type="Proteomes" id="UP001596505"/>
    </source>
</evidence>
<dbReference type="Proteomes" id="UP001596505">
    <property type="component" value="Unassembled WGS sequence"/>
</dbReference>
<dbReference type="Gene3D" id="1.10.10.1250">
    <property type="entry name" value="RNA polymerase, subunit delta, N-terminal domain"/>
    <property type="match status" value="1"/>
</dbReference>
<name>A0ABW2PRB7_9BACL</name>
<sequence>MAEQQLSHDKPMIERVHDILENDKQPKSFYELVDQIIGDQLSDEEKGETMARLYTDMNLDGRFLNIGENAWGLTSWYPIEQREDVALHLTTKKKKKKQTDDDYDDYDELDDELEDLDDDLDEDYDDEDYDDEDYDEDYDDDADADDKEDADHELDDDEDFDDEDEEEGK</sequence>
<dbReference type="HAMAP" id="MF_00357">
    <property type="entry name" value="RNApol_bact_RpoE"/>
    <property type="match status" value="1"/>
</dbReference>
<dbReference type="PROSITE" id="PS51913">
    <property type="entry name" value="HTH_HARE"/>
    <property type="match status" value="1"/>
</dbReference>
<keyword evidence="5 6" id="KW-0804">Transcription</keyword>